<dbReference type="SUPFAM" id="SSF50129">
    <property type="entry name" value="GroES-like"/>
    <property type="match status" value="1"/>
</dbReference>
<evidence type="ECO:0000313" key="5">
    <source>
        <dbReference type="EMBL" id="CAB4881010.1"/>
    </source>
</evidence>
<accession>A0A6J7RS39</accession>
<evidence type="ECO:0000259" key="3">
    <source>
        <dbReference type="SMART" id="SM00829"/>
    </source>
</evidence>
<dbReference type="SUPFAM" id="SSF51735">
    <property type="entry name" value="NAD(P)-binding Rossmann-fold domains"/>
    <property type="match status" value="1"/>
</dbReference>
<dbReference type="EMBL" id="CAFBPM010000026">
    <property type="protein sequence ID" value="CAB5031701.1"/>
    <property type="molecule type" value="Genomic_DNA"/>
</dbReference>
<dbReference type="InterPro" id="IPR011032">
    <property type="entry name" value="GroES-like_sf"/>
</dbReference>
<dbReference type="EMBL" id="CAFBLT010000002">
    <property type="protein sequence ID" value="CAB4881010.1"/>
    <property type="molecule type" value="Genomic_DNA"/>
</dbReference>
<dbReference type="AlphaFoldDB" id="A0A6J7RS39"/>
<name>A0A6J7RS39_9ZZZZ</name>
<dbReference type="Gene3D" id="3.90.180.10">
    <property type="entry name" value="Medium-chain alcohol dehydrogenases, catalytic domain"/>
    <property type="match status" value="1"/>
</dbReference>
<dbReference type="InterPro" id="IPR013154">
    <property type="entry name" value="ADH-like_N"/>
</dbReference>
<proteinExistence type="predicted"/>
<reference evidence="6" key="1">
    <citation type="submission" date="2020-05" db="EMBL/GenBank/DDBJ databases">
        <authorList>
            <person name="Chiriac C."/>
            <person name="Salcher M."/>
            <person name="Ghai R."/>
            <person name="Kavagutti S V."/>
        </authorList>
    </citation>
    <scope>NUCLEOTIDE SEQUENCE</scope>
</reference>
<protein>
    <submittedName>
        <fullName evidence="6">Unannotated protein</fullName>
    </submittedName>
</protein>
<dbReference type="Gene3D" id="3.40.50.720">
    <property type="entry name" value="NAD(P)-binding Rossmann-like Domain"/>
    <property type="match status" value="1"/>
</dbReference>
<dbReference type="GO" id="GO:0016651">
    <property type="term" value="F:oxidoreductase activity, acting on NAD(P)H"/>
    <property type="evidence" value="ECO:0007669"/>
    <property type="project" value="TreeGrafter"/>
</dbReference>
<dbReference type="SMART" id="SM00829">
    <property type="entry name" value="PKS_ER"/>
    <property type="match status" value="1"/>
</dbReference>
<dbReference type="Pfam" id="PF00107">
    <property type="entry name" value="ADH_zinc_N"/>
    <property type="match status" value="1"/>
</dbReference>
<dbReference type="PROSITE" id="PS01162">
    <property type="entry name" value="QOR_ZETA_CRYSTAL"/>
    <property type="match status" value="1"/>
</dbReference>
<dbReference type="GO" id="GO:0008270">
    <property type="term" value="F:zinc ion binding"/>
    <property type="evidence" value="ECO:0007669"/>
    <property type="project" value="InterPro"/>
</dbReference>
<keyword evidence="2" id="KW-0560">Oxidoreductase</keyword>
<dbReference type="PANTHER" id="PTHR48106">
    <property type="entry name" value="QUINONE OXIDOREDUCTASE PIG3-RELATED"/>
    <property type="match status" value="1"/>
</dbReference>
<keyword evidence="1" id="KW-0521">NADP</keyword>
<dbReference type="EMBL" id="CAFABE010000006">
    <property type="protein sequence ID" value="CAB4818127.1"/>
    <property type="molecule type" value="Genomic_DNA"/>
</dbReference>
<feature type="domain" description="Enoyl reductase (ER)" evidence="3">
    <location>
        <begin position="9"/>
        <end position="312"/>
    </location>
</feature>
<evidence type="ECO:0000313" key="6">
    <source>
        <dbReference type="EMBL" id="CAB5031701.1"/>
    </source>
</evidence>
<dbReference type="Pfam" id="PF08240">
    <property type="entry name" value="ADH_N"/>
    <property type="match status" value="1"/>
</dbReference>
<dbReference type="PANTHER" id="PTHR48106:SF8">
    <property type="entry name" value="OS02G0805600 PROTEIN"/>
    <property type="match status" value="1"/>
</dbReference>
<dbReference type="GO" id="GO:0070402">
    <property type="term" value="F:NADPH binding"/>
    <property type="evidence" value="ECO:0007669"/>
    <property type="project" value="TreeGrafter"/>
</dbReference>
<dbReference type="InterPro" id="IPR013149">
    <property type="entry name" value="ADH-like_C"/>
</dbReference>
<evidence type="ECO:0000313" key="4">
    <source>
        <dbReference type="EMBL" id="CAB4818127.1"/>
    </source>
</evidence>
<dbReference type="InterPro" id="IPR036291">
    <property type="entry name" value="NAD(P)-bd_dom_sf"/>
</dbReference>
<evidence type="ECO:0000256" key="1">
    <source>
        <dbReference type="ARBA" id="ARBA00022857"/>
    </source>
</evidence>
<evidence type="ECO:0000256" key="2">
    <source>
        <dbReference type="ARBA" id="ARBA00023002"/>
    </source>
</evidence>
<gene>
    <name evidence="4" type="ORF">UFOPK3164_00223</name>
    <name evidence="5" type="ORF">UFOPK3427_01474</name>
    <name evidence="6" type="ORF">UFOPK4112_01734</name>
</gene>
<dbReference type="InterPro" id="IPR020843">
    <property type="entry name" value="ER"/>
</dbReference>
<organism evidence="6">
    <name type="scientific">freshwater metagenome</name>
    <dbReference type="NCBI Taxonomy" id="449393"/>
    <lineage>
        <taxon>unclassified sequences</taxon>
        <taxon>metagenomes</taxon>
        <taxon>ecological metagenomes</taxon>
    </lineage>
</organism>
<sequence length="319" mass="32988">MRALVVDDGALRVEQRPDPTPGTSEVIVAVTGAGLNGADMLQRRGFYPAPPGSPDDIPGLEFAGEIVALGSGVTSWRVSQRVMGIVGGGAQAEFLCVDETHLLHVPEGVDDISAGGFPEAFTTAHDAVITQGSLGFGERLLVTGAAGGVGTAAIQIGRLFGAHVTASVRDLSMADRLSTLGADVVIQPDDVASQGPYDVVLELVGAASLENGVLDSLATNARVVVIGVGGGASTELNLLKLMATRSSLRASTLRARTREEKAFVTDAIRRDLLLAFGDGRLIVPIEATYPLDQATTAYDQFVAGGKFGKIVLLPKSEAT</sequence>
<dbReference type="InterPro" id="IPR002364">
    <property type="entry name" value="Quin_OxRdtase/zeta-crystal_CS"/>
</dbReference>